<keyword evidence="3" id="KW-0996">Nickel insertion</keyword>
<keyword evidence="5" id="KW-0143">Chaperone</keyword>
<dbReference type="PANTHER" id="PTHR31715">
    <property type="entry name" value="UREASE ACCESSORY PROTEIN G"/>
    <property type="match status" value="1"/>
</dbReference>
<evidence type="ECO:0000256" key="2">
    <source>
        <dbReference type="ARBA" id="ARBA00022741"/>
    </source>
</evidence>
<dbReference type="STRING" id="286115.A0A507CNM7"/>
<dbReference type="InterPro" id="IPR004400">
    <property type="entry name" value="UreG"/>
</dbReference>
<dbReference type="InterPro" id="IPR003495">
    <property type="entry name" value="CobW/HypB/UreG_nucleotide-bd"/>
</dbReference>
<evidence type="ECO:0000313" key="10">
    <source>
        <dbReference type="Proteomes" id="UP000317494"/>
    </source>
</evidence>
<evidence type="ECO:0000259" key="7">
    <source>
        <dbReference type="Pfam" id="PF02492"/>
    </source>
</evidence>
<reference evidence="10 11" key="1">
    <citation type="journal article" date="2019" name="Sci. Rep.">
        <title>Comparative genomics of chytrid fungi reveal insights into the obligate biotrophic and pathogenic lifestyle of Synchytrium endobioticum.</title>
        <authorList>
            <person name="van de Vossenberg B.T.L.H."/>
            <person name="Warris S."/>
            <person name="Nguyen H.D.T."/>
            <person name="van Gent-Pelzer M.P.E."/>
            <person name="Joly D.L."/>
            <person name="van de Geest H.C."/>
            <person name="Bonants P.J.M."/>
            <person name="Smith D.S."/>
            <person name="Levesque C.A."/>
            <person name="van der Lee T.A.J."/>
        </authorList>
    </citation>
    <scope>NUCLEOTIDE SEQUENCE [LARGE SCALE GENOMIC DNA]</scope>
    <source>
        <strain evidence="8 11">LEV6574</strain>
        <strain evidence="9 10">MB42</strain>
    </source>
</reference>
<feature type="domain" description="CobW/HypB/UreG nucleotide-binding" evidence="7">
    <location>
        <begin position="181"/>
        <end position="349"/>
    </location>
</feature>
<dbReference type="PANTHER" id="PTHR31715:SF0">
    <property type="entry name" value="UREASE ACCESSORY PROTEIN G"/>
    <property type="match status" value="1"/>
</dbReference>
<name>A0A507CNM7_9FUNG</name>
<evidence type="ECO:0000256" key="6">
    <source>
        <dbReference type="SAM" id="MobiDB-lite"/>
    </source>
</evidence>
<protein>
    <recommendedName>
        <fullName evidence="7">CobW/HypB/UreG nucleotide-binding domain-containing protein</fullName>
    </recommendedName>
</protein>
<feature type="compositionally biased region" description="Polar residues" evidence="6">
    <location>
        <begin position="42"/>
        <end position="52"/>
    </location>
</feature>
<dbReference type="AlphaFoldDB" id="A0A507CNM7"/>
<dbReference type="OrthoDB" id="10063137at2759"/>
<gene>
    <name evidence="8" type="ORF">SeLEV6574_g06429</name>
    <name evidence="9" type="ORF">SeMB42_g04687</name>
</gene>
<dbReference type="GO" id="GO:0016151">
    <property type="term" value="F:nickel cation binding"/>
    <property type="evidence" value="ECO:0007669"/>
    <property type="project" value="InterPro"/>
</dbReference>
<proteinExistence type="inferred from homology"/>
<dbReference type="Pfam" id="PF02492">
    <property type="entry name" value="cobW"/>
    <property type="match status" value="1"/>
</dbReference>
<feature type="region of interest" description="Disordered" evidence="6">
    <location>
        <begin position="385"/>
        <end position="433"/>
    </location>
</feature>
<evidence type="ECO:0000256" key="4">
    <source>
        <dbReference type="ARBA" id="ARBA00023134"/>
    </source>
</evidence>
<dbReference type="SUPFAM" id="SSF52540">
    <property type="entry name" value="P-loop containing nucleoside triphosphate hydrolases"/>
    <property type="match status" value="1"/>
</dbReference>
<feature type="compositionally biased region" description="Polar residues" evidence="6">
    <location>
        <begin position="18"/>
        <end position="34"/>
    </location>
</feature>
<evidence type="ECO:0000313" key="9">
    <source>
        <dbReference type="EMBL" id="TPX43549.1"/>
    </source>
</evidence>
<dbReference type="Gene3D" id="3.40.50.300">
    <property type="entry name" value="P-loop containing nucleotide triphosphate hydrolases"/>
    <property type="match status" value="1"/>
</dbReference>
<dbReference type="EMBL" id="QEAM01000363">
    <property type="protein sequence ID" value="TPX40742.1"/>
    <property type="molecule type" value="Genomic_DNA"/>
</dbReference>
<dbReference type="GO" id="GO:0043419">
    <property type="term" value="P:urea catabolic process"/>
    <property type="evidence" value="ECO:0007669"/>
    <property type="project" value="InterPro"/>
</dbReference>
<dbReference type="GO" id="GO:0005525">
    <property type="term" value="F:GTP binding"/>
    <property type="evidence" value="ECO:0007669"/>
    <property type="project" value="UniProtKB-KW"/>
</dbReference>
<accession>A0A507CNM7</accession>
<dbReference type="Proteomes" id="UP000317494">
    <property type="component" value="Unassembled WGS sequence"/>
</dbReference>
<organism evidence="8 11">
    <name type="scientific">Synchytrium endobioticum</name>
    <dbReference type="NCBI Taxonomy" id="286115"/>
    <lineage>
        <taxon>Eukaryota</taxon>
        <taxon>Fungi</taxon>
        <taxon>Fungi incertae sedis</taxon>
        <taxon>Chytridiomycota</taxon>
        <taxon>Chytridiomycota incertae sedis</taxon>
        <taxon>Chytridiomycetes</taxon>
        <taxon>Synchytriales</taxon>
        <taxon>Synchytriaceae</taxon>
        <taxon>Synchytrium</taxon>
    </lineage>
</organism>
<evidence type="ECO:0000256" key="5">
    <source>
        <dbReference type="ARBA" id="ARBA00023186"/>
    </source>
</evidence>
<dbReference type="InterPro" id="IPR027417">
    <property type="entry name" value="P-loop_NTPase"/>
</dbReference>
<keyword evidence="10" id="KW-1185">Reference proteome</keyword>
<evidence type="ECO:0000256" key="1">
    <source>
        <dbReference type="ARBA" id="ARBA00005732"/>
    </source>
</evidence>
<comment type="similarity">
    <text evidence="1">Belongs to the SIMIBI class G3E GTPase family. UreG subfamily.</text>
</comment>
<dbReference type="GO" id="GO:0003924">
    <property type="term" value="F:GTPase activity"/>
    <property type="evidence" value="ECO:0007669"/>
    <property type="project" value="InterPro"/>
</dbReference>
<evidence type="ECO:0000256" key="3">
    <source>
        <dbReference type="ARBA" id="ARBA00022988"/>
    </source>
</evidence>
<feature type="compositionally biased region" description="Polar residues" evidence="6">
    <location>
        <begin position="62"/>
        <end position="72"/>
    </location>
</feature>
<evidence type="ECO:0000313" key="8">
    <source>
        <dbReference type="EMBL" id="TPX40742.1"/>
    </source>
</evidence>
<dbReference type="EMBL" id="QEAN01000196">
    <property type="protein sequence ID" value="TPX43549.1"/>
    <property type="molecule type" value="Genomic_DNA"/>
</dbReference>
<evidence type="ECO:0000313" key="11">
    <source>
        <dbReference type="Proteomes" id="UP000320475"/>
    </source>
</evidence>
<dbReference type="VEuPathDB" id="FungiDB:SeMB42_g04687"/>
<comment type="caution">
    <text evidence="8">The sequence shown here is derived from an EMBL/GenBank/DDBJ whole genome shotgun (WGS) entry which is preliminary data.</text>
</comment>
<dbReference type="Proteomes" id="UP000320475">
    <property type="component" value="Unassembled WGS sequence"/>
</dbReference>
<feature type="compositionally biased region" description="Basic and acidic residues" evidence="6">
    <location>
        <begin position="401"/>
        <end position="413"/>
    </location>
</feature>
<keyword evidence="2" id="KW-0547">Nucleotide-binding</keyword>
<keyword evidence="4" id="KW-0342">GTP-binding</keyword>
<sequence length="433" mass="46337">MSADFQHSTNKDDETADSAKTSGESLDSAKTANATDGCRSPAKTSSGSLQSAKTRDGRRSPAKTSSGSLQSAKTRDGSRSPTKTSSGSLYSAKGSSKSANSVRASRERIPLVTASRESVRLATISGICPPPIKTSSRSLRSLQSTIRSLVSGISSLAGIGSAPQQNLRWKARNWGKRAFTIGFAGPVGVGKTSIIYLICRTLGDIYNVGVVTNDVYTTQNADWLITHDAIPRENLKSLIVGACPHFAIYEDISANLKALEELQAAVGSHLLLIEACGDNMASTFSQALVDYSIYVMDVTRGDEAPTKGGPGITDSDLLIINKTDLISLSGCDMEKFDSSVKMKRGDKSVMKIQSNIIDGVYAGKGVEDVINHIVAVLFESGADVRPPMSSWDDENEEENEDRWGEHEGQEDGQRIISIDDPPHHIRGSAEFSD</sequence>
<feature type="compositionally biased region" description="Low complexity" evidence="6">
    <location>
        <begin position="85"/>
        <end position="99"/>
    </location>
</feature>
<feature type="compositionally biased region" description="Acidic residues" evidence="6">
    <location>
        <begin position="391"/>
        <end position="400"/>
    </location>
</feature>
<feature type="region of interest" description="Disordered" evidence="6">
    <location>
        <begin position="1"/>
        <end position="106"/>
    </location>
</feature>